<name>A0A6A5YMQ7_9PLEO</name>
<gene>
    <name evidence="2" type="ORF">BDV96DRAFT_637077</name>
</gene>
<organism evidence="2 3">
    <name type="scientific">Lophiotrema nucula</name>
    <dbReference type="NCBI Taxonomy" id="690887"/>
    <lineage>
        <taxon>Eukaryota</taxon>
        <taxon>Fungi</taxon>
        <taxon>Dikarya</taxon>
        <taxon>Ascomycota</taxon>
        <taxon>Pezizomycotina</taxon>
        <taxon>Dothideomycetes</taxon>
        <taxon>Pleosporomycetidae</taxon>
        <taxon>Pleosporales</taxon>
        <taxon>Lophiotremataceae</taxon>
        <taxon>Lophiotrema</taxon>
    </lineage>
</organism>
<proteinExistence type="predicted"/>
<evidence type="ECO:0000256" key="1">
    <source>
        <dbReference type="SAM" id="SignalP"/>
    </source>
</evidence>
<feature type="signal peptide" evidence="1">
    <location>
        <begin position="1"/>
        <end position="26"/>
    </location>
</feature>
<sequence length="296" mass="34021">MRYGYWVNTLLLVYLFLLLYSGCRDGVRRSECFNFRSRKRATTRSRNRAALSPLESIELAASREICPIAVAAISWRKQWVKSELCKVKHGPECFIRDDDSDDSEESKKRDMRDEVPLKLNRPWLRHTAEAIDIRLEILASDMDDTDEWQTMKKLVTLLGSLSNMAEDDPKLVLEEYKEIWDTFRAANAVEAEFPITLFSVAEKVEMSRIMSIGGAMYRAASCNAALLGVRGEKIEKKEGDEVEEPPRDLGALAMNIYGGLLDGKDFFGDKKWFTREEDKEMLKSINQLRTESRKRG</sequence>
<protein>
    <submittedName>
        <fullName evidence="2">Uncharacterized protein</fullName>
    </submittedName>
</protein>
<dbReference type="OrthoDB" id="3796550at2759"/>
<keyword evidence="1" id="KW-0732">Signal</keyword>
<evidence type="ECO:0000313" key="2">
    <source>
        <dbReference type="EMBL" id="KAF2108270.1"/>
    </source>
</evidence>
<feature type="chain" id="PRO_5025467973" evidence="1">
    <location>
        <begin position="27"/>
        <end position="296"/>
    </location>
</feature>
<keyword evidence="3" id="KW-1185">Reference proteome</keyword>
<dbReference type="Proteomes" id="UP000799770">
    <property type="component" value="Unassembled WGS sequence"/>
</dbReference>
<dbReference type="EMBL" id="ML977349">
    <property type="protein sequence ID" value="KAF2108270.1"/>
    <property type="molecule type" value="Genomic_DNA"/>
</dbReference>
<dbReference type="AlphaFoldDB" id="A0A6A5YMQ7"/>
<accession>A0A6A5YMQ7</accession>
<reference evidence="2" key="1">
    <citation type="journal article" date="2020" name="Stud. Mycol.">
        <title>101 Dothideomycetes genomes: a test case for predicting lifestyles and emergence of pathogens.</title>
        <authorList>
            <person name="Haridas S."/>
            <person name="Albert R."/>
            <person name="Binder M."/>
            <person name="Bloem J."/>
            <person name="Labutti K."/>
            <person name="Salamov A."/>
            <person name="Andreopoulos B."/>
            <person name="Baker S."/>
            <person name="Barry K."/>
            <person name="Bills G."/>
            <person name="Bluhm B."/>
            <person name="Cannon C."/>
            <person name="Castanera R."/>
            <person name="Culley D."/>
            <person name="Daum C."/>
            <person name="Ezra D."/>
            <person name="Gonzalez J."/>
            <person name="Henrissat B."/>
            <person name="Kuo A."/>
            <person name="Liang C."/>
            <person name="Lipzen A."/>
            <person name="Lutzoni F."/>
            <person name="Magnuson J."/>
            <person name="Mondo S."/>
            <person name="Nolan M."/>
            <person name="Ohm R."/>
            <person name="Pangilinan J."/>
            <person name="Park H.-J."/>
            <person name="Ramirez L."/>
            <person name="Alfaro M."/>
            <person name="Sun H."/>
            <person name="Tritt A."/>
            <person name="Yoshinaga Y."/>
            <person name="Zwiers L.-H."/>
            <person name="Turgeon B."/>
            <person name="Goodwin S."/>
            <person name="Spatafora J."/>
            <person name="Crous P."/>
            <person name="Grigoriev I."/>
        </authorList>
    </citation>
    <scope>NUCLEOTIDE SEQUENCE</scope>
    <source>
        <strain evidence="2">CBS 627.86</strain>
    </source>
</reference>
<evidence type="ECO:0000313" key="3">
    <source>
        <dbReference type="Proteomes" id="UP000799770"/>
    </source>
</evidence>